<dbReference type="GO" id="GO:0016787">
    <property type="term" value="F:hydrolase activity"/>
    <property type="evidence" value="ECO:0007669"/>
    <property type="project" value="UniProtKB-KW"/>
</dbReference>
<dbReference type="Gene3D" id="1.20.1540.10">
    <property type="entry name" value="Rhomboid-like"/>
    <property type="match status" value="1"/>
</dbReference>
<dbReference type="Pfam" id="PF01694">
    <property type="entry name" value="Rhomboid"/>
    <property type="match status" value="1"/>
</dbReference>
<evidence type="ECO:0000256" key="4">
    <source>
        <dbReference type="ARBA" id="ARBA00023136"/>
    </source>
</evidence>
<feature type="domain" description="Peptidase S54 rhomboid" evidence="6">
    <location>
        <begin position="37"/>
        <end position="181"/>
    </location>
</feature>
<dbReference type="EMBL" id="CP098023">
    <property type="protein sequence ID" value="WKD49383.1"/>
    <property type="molecule type" value="Genomic_DNA"/>
</dbReference>
<feature type="transmembrane region" description="Helical" evidence="5">
    <location>
        <begin position="130"/>
        <end position="148"/>
    </location>
</feature>
<dbReference type="RefSeq" id="WP_301415176.1">
    <property type="nucleotide sequence ID" value="NZ_CP098023.1"/>
</dbReference>
<feature type="transmembrane region" description="Helical" evidence="5">
    <location>
        <begin position="160"/>
        <end position="181"/>
    </location>
</feature>
<evidence type="ECO:0000256" key="3">
    <source>
        <dbReference type="ARBA" id="ARBA00022989"/>
    </source>
</evidence>
<dbReference type="InterPro" id="IPR035952">
    <property type="entry name" value="Rhomboid-like_sf"/>
</dbReference>
<proteinExistence type="predicted"/>
<feature type="transmembrane region" description="Helical" evidence="5">
    <location>
        <begin position="101"/>
        <end position="118"/>
    </location>
</feature>
<organism evidence="7 8">
    <name type="scientific">Microbulbifer spongiae</name>
    <dbReference type="NCBI Taxonomy" id="2944933"/>
    <lineage>
        <taxon>Bacteria</taxon>
        <taxon>Pseudomonadati</taxon>
        <taxon>Pseudomonadota</taxon>
        <taxon>Gammaproteobacteria</taxon>
        <taxon>Cellvibrionales</taxon>
        <taxon>Microbulbiferaceae</taxon>
        <taxon>Microbulbifer</taxon>
    </lineage>
</organism>
<keyword evidence="7" id="KW-0378">Hydrolase</keyword>
<reference evidence="7 8" key="1">
    <citation type="submission" date="2022-05" db="EMBL/GenBank/DDBJ databases">
        <title>Microbulbifer sp. nov., isolated from sponge.</title>
        <authorList>
            <person name="Gao L."/>
        </authorList>
    </citation>
    <scope>NUCLEOTIDE SEQUENCE [LARGE SCALE GENOMIC DNA]</scope>
    <source>
        <strain evidence="7 8">MI-G</strain>
    </source>
</reference>
<name>A0ABY9EBA6_9GAMM</name>
<evidence type="ECO:0000256" key="5">
    <source>
        <dbReference type="SAM" id="Phobius"/>
    </source>
</evidence>
<feature type="transmembrane region" description="Helical" evidence="5">
    <location>
        <begin position="76"/>
        <end position="95"/>
    </location>
</feature>
<dbReference type="SUPFAM" id="SSF144091">
    <property type="entry name" value="Rhomboid-like"/>
    <property type="match status" value="1"/>
</dbReference>
<comment type="subcellular location">
    <subcellularLocation>
        <location evidence="1">Membrane</location>
        <topology evidence="1">Multi-pass membrane protein</topology>
    </subcellularLocation>
</comment>
<evidence type="ECO:0000256" key="1">
    <source>
        <dbReference type="ARBA" id="ARBA00004141"/>
    </source>
</evidence>
<accession>A0ABY9EBA6</accession>
<keyword evidence="3 5" id="KW-1133">Transmembrane helix</keyword>
<keyword evidence="8" id="KW-1185">Reference proteome</keyword>
<sequence>MCRPVFYLAIILASLLSSTNPEWTSAFIFDRHALLGGEIWRILTGHFVHFSYIHLLYNLSAFGIVGYMIEKKNYSNLYLLYFFMSLCTSISLLIFKPGMAYYGGLSGIVYGFLYYCALMGINDAQPWKTVSFLILFFLPIKMVVDTQINAPGLFHVESQIFTPMQTSHITGCLVAAFFYFIEKRKQALTNHSKNTHSHDNLSSPPAPTK</sequence>
<evidence type="ECO:0000313" key="8">
    <source>
        <dbReference type="Proteomes" id="UP001321520"/>
    </source>
</evidence>
<protein>
    <submittedName>
        <fullName evidence="7">Rhombosortase</fullName>
        <ecNumber evidence="7">3.4.21.-</ecNumber>
    </submittedName>
</protein>
<dbReference type="NCBIfam" id="TIGR03902">
    <property type="entry name" value="rhom_GG_sort"/>
    <property type="match status" value="1"/>
</dbReference>
<evidence type="ECO:0000256" key="2">
    <source>
        <dbReference type="ARBA" id="ARBA00022692"/>
    </source>
</evidence>
<evidence type="ECO:0000313" key="7">
    <source>
        <dbReference type="EMBL" id="WKD49383.1"/>
    </source>
</evidence>
<feature type="transmembrane region" description="Helical" evidence="5">
    <location>
        <begin position="50"/>
        <end position="69"/>
    </location>
</feature>
<keyword evidence="2 5" id="KW-0812">Transmembrane</keyword>
<dbReference type="InterPro" id="IPR023826">
    <property type="entry name" value="Rhom-like_SP_proteobac"/>
</dbReference>
<keyword evidence="4 5" id="KW-0472">Membrane</keyword>
<dbReference type="EC" id="3.4.21.-" evidence="7"/>
<gene>
    <name evidence="7" type="primary">rrtA</name>
    <name evidence="7" type="ORF">M8T91_15985</name>
</gene>
<evidence type="ECO:0000259" key="6">
    <source>
        <dbReference type="Pfam" id="PF01694"/>
    </source>
</evidence>
<dbReference type="Proteomes" id="UP001321520">
    <property type="component" value="Chromosome"/>
</dbReference>
<dbReference type="InterPro" id="IPR022764">
    <property type="entry name" value="Peptidase_S54_rhomboid_dom"/>
</dbReference>